<protein>
    <submittedName>
        <fullName evidence="1">Uncharacterized protein</fullName>
    </submittedName>
</protein>
<comment type="caution">
    <text evidence="1">The sequence shown here is derived from an EMBL/GenBank/DDBJ whole genome shotgun (WGS) entry which is preliminary data.</text>
</comment>
<reference evidence="1" key="1">
    <citation type="submission" date="2020-02" db="EMBL/GenBank/DDBJ databases">
        <authorList>
            <person name="Palmer J.M."/>
        </authorList>
    </citation>
    <scope>NUCLEOTIDE SEQUENCE</scope>
    <source>
        <strain evidence="1">EPUS1.4</strain>
        <tissue evidence="1">Thallus</tissue>
    </source>
</reference>
<dbReference type="Proteomes" id="UP000606974">
    <property type="component" value="Unassembled WGS sequence"/>
</dbReference>
<organism evidence="1 2">
    <name type="scientific">Endocarpon pusillum</name>
    <dbReference type="NCBI Taxonomy" id="364733"/>
    <lineage>
        <taxon>Eukaryota</taxon>
        <taxon>Fungi</taxon>
        <taxon>Dikarya</taxon>
        <taxon>Ascomycota</taxon>
        <taxon>Pezizomycotina</taxon>
        <taxon>Eurotiomycetes</taxon>
        <taxon>Chaetothyriomycetidae</taxon>
        <taxon>Verrucariales</taxon>
        <taxon>Verrucariaceae</taxon>
        <taxon>Endocarpon</taxon>
    </lineage>
</organism>
<sequence length="88" mass="9672">MGVKIAPRQAQACCFHGASADAWETASKNEDGPLETFTSSPSAQLEELSNNETFPLQLSQVPTMLRPWDLTQCTHIGPDRAQPSLHFM</sequence>
<evidence type="ECO:0000313" key="2">
    <source>
        <dbReference type="Proteomes" id="UP000606974"/>
    </source>
</evidence>
<dbReference type="EMBL" id="JAACFV010000126">
    <property type="protein sequence ID" value="KAF7504816.1"/>
    <property type="molecule type" value="Genomic_DNA"/>
</dbReference>
<gene>
    <name evidence="1" type="ORF">GJ744_001682</name>
</gene>
<name>A0A8H7ACW7_9EURO</name>
<proteinExistence type="predicted"/>
<accession>A0A8H7ACW7</accession>
<dbReference type="AlphaFoldDB" id="A0A8H7ACW7"/>
<evidence type="ECO:0000313" key="1">
    <source>
        <dbReference type="EMBL" id="KAF7504816.1"/>
    </source>
</evidence>
<keyword evidence="2" id="KW-1185">Reference proteome</keyword>